<evidence type="ECO:0000259" key="1">
    <source>
        <dbReference type="Pfam" id="PF17667"/>
    </source>
</evidence>
<dbReference type="InParanoid" id="U5H815"/>
<feature type="domain" description="Fungal-type protein kinase" evidence="1">
    <location>
        <begin position="2"/>
        <end position="80"/>
    </location>
</feature>
<gene>
    <name evidence="2" type="ORF">MVLG_03382</name>
</gene>
<protein>
    <recommendedName>
        <fullName evidence="1">Fungal-type protein kinase domain-containing protein</fullName>
    </recommendedName>
</protein>
<accession>U5H815</accession>
<dbReference type="Gene3D" id="1.10.510.10">
    <property type="entry name" value="Transferase(Phosphotransferase) domain 1"/>
    <property type="match status" value="1"/>
</dbReference>
<proteinExistence type="predicted"/>
<reference evidence="3" key="4">
    <citation type="submission" date="2015-06" db="UniProtKB">
        <authorList>
            <consortium name="EnsemblFungi"/>
        </authorList>
    </citation>
    <scope>IDENTIFICATION</scope>
</reference>
<sequence length="211" mass="23401">MRILHCDVSPGNIMIGPGGEGVLTDNDVAVFMDGPSGEAARLKRRGTFAFRPRHLIQYAGEILHQPWHDIEQLVYTLFCVVLARPKGPGDSTGMSDKAASVWEEWTTEAKARRAHLSKETLVQVESNRNKLLDSSLDFWEGIPDLIATVAKYCGLGLSVCIYTEVAEEECLENGWASGELSHDHLIADLEELLEKIAQKKQEWVPGSPDIM</sequence>
<dbReference type="SUPFAM" id="SSF56112">
    <property type="entry name" value="Protein kinase-like (PK-like)"/>
    <property type="match status" value="1"/>
</dbReference>
<evidence type="ECO:0000313" key="2">
    <source>
        <dbReference type="EMBL" id="KDE06345.1"/>
    </source>
</evidence>
<reference evidence="4" key="1">
    <citation type="submission" date="2010-11" db="EMBL/GenBank/DDBJ databases">
        <title>The genome sequence of Microbotryum violaceum strain p1A1 Lamole.</title>
        <authorList>
            <person name="Cuomo C."/>
            <person name="Perlin M."/>
            <person name="Young S.K."/>
            <person name="Zeng Q."/>
            <person name="Gargeya S."/>
            <person name="Alvarado L."/>
            <person name="Berlin A."/>
            <person name="Chapman S.B."/>
            <person name="Chen Z."/>
            <person name="Freedman E."/>
            <person name="Gellesch M."/>
            <person name="Goldberg J."/>
            <person name="Griggs A."/>
            <person name="Gujja S."/>
            <person name="Heilman E."/>
            <person name="Heiman D."/>
            <person name="Howarth C."/>
            <person name="Mehta T."/>
            <person name="Neiman D."/>
            <person name="Pearson M."/>
            <person name="Roberts A."/>
            <person name="Saif S."/>
            <person name="Shea T."/>
            <person name="Shenoy N."/>
            <person name="Sisk P."/>
            <person name="Stolte C."/>
            <person name="Sykes S."/>
            <person name="White J."/>
            <person name="Yandava C."/>
            <person name="Haas B."/>
            <person name="Nusbaum C."/>
            <person name="Birren B."/>
        </authorList>
    </citation>
    <scope>NUCLEOTIDE SEQUENCE [LARGE SCALE GENOMIC DNA]</scope>
    <source>
        <strain evidence="4">p1A1 Lamole</strain>
    </source>
</reference>
<reference evidence="2" key="2">
    <citation type="submission" date="2010-11" db="EMBL/GenBank/DDBJ databases">
        <authorList>
            <consortium name="The Broad Institute Genome Sequencing Platform"/>
            <person name="Earl A."/>
            <person name="Ward D."/>
            <person name="Feldgarden M."/>
            <person name="Gevers D."/>
            <person name="Butler R."/>
            <person name="Young S.K."/>
            <person name="Zeng Q."/>
            <person name="Gargeya S."/>
            <person name="Fitzgerald M."/>
            <person name="Haas B."/>
            <person name="Abouelleil A."/>
            <person name="Alvarado L."/>
            <person name="Arachchi H.M."/>
            <person name="Berlin A."/>
            <person name="Brown A."/>
            <person name="Chapman S.B."/>
            <person name="Chen Z."/>
            <person name="Dunbar C."/>
            <person name="Freedman E."/>
            <person name="Gearin G."/>
            <person name="Gellesch M."/>
            <person name="Goldberg J."/>
            <person name="Griggs A."/>
            <person name="Gujja S."/>
            <person name="Heilman E."/>
            <person name="Heiman D."/>
            <person name="Howarth C."/>
            <person name="Larson L."/>
            <person name="Lui A."/>
            <person name="MacDonald P.J.P."/>
            <person name="Mehta T."/>
            <person name="Montmayeur A."/>
            <person name="Murphy C."/>
            <person name="Neiman D."/>
            <person name="Pearson M."/>
            <person name="Priest M."/>
            <person name="Roberts A."/>
            <person name="Saif S."/>
            <person name="Shea T."/>
            <person name="Shenoy N."/>
            <person name="Sisk P."/>
            <person name="Stolte C."/>
            <person name="Sykes S."/>
            <person name="White J."/>
            <person name="Yandava C."/>
            <person name="Wortman J."/>
            <person name="Nusbaum C."/>
            <person name="Birren B."/>
        </authorList>
    </citation>
    <scope>NUCLEOTIDE SEQUENCE</scope>
    <source>
        <strain evidence="2">P1A1 Lamole</strain>
    </source>
</reference>
<reference evidence="2 4" key="3">
    <citation type="journal article" date="2015" name="BMC Genomics">
        <title>Sex and parasites: genomic and transcriptomic analysis of Microbotryum lychnidis-dioicae, the biotrophic and plant-castrating anther smut fungus.</title>
        <authorList>
            <person name="Perlin M.H."/>
            <person name="Amselem J."/>
            <person name="Fontanillas E."/>
            <person name="Toh S.S."/>
            <person name="Chen Z."/>
            <person name="Goldberg J."/>
            <person name="Duplessis S."/>
            <person name="Henrissat B."/>
            <person name="Young S."/>
            <person name="Zeng Q."/>
            <person name="Aguileta G."/>
            <person name="Petit E."/>
            <person name="Badouin H."/>
            <person name="Andrews J."/>
            <person name="Razeeq D."/>
            <person name="Gabaldon T."/>
            <person name="Quesneville H."/>
            <person name="Giraud T."/>
            <person name="Hood M.E."/>
            <person name="Schultz D.J."/>
            <person name="Cuomo C.A."/>
        </authorList>
    </citation>
    <scope>NUCLEOTIDE SEQUENCE [LARGE SCALE GENOMIC DNA]</scope>
    <source>
        <strain evidence="4">p1A1 Lamole</strain>
        <strain evidence="2">P1A1 Lamole</strain>
    </source>
</reference>
<dbReference type="AlphaFoldDB" id="U5H815"/>
<name>U5H815_USTV1</name>
<organism evidence="2">
    <name type="scientific">Microbotryum lychnidis-dioicae (strain p1A1 Lamole / MvSl-1064)</name>
    <name type="common">Anther smut fungus</name>
    <dbReference type="NCBI Taxonomy" id="683840"/>
    <lineage>
        <taxon>Eukaryota</taxon>
        <taxon>Fungi</taxon>
        <taxon>Dikarya</taxon>
        <taxon>Basidiomycota</taxon>
        <taxon>Pucciniomycotina</taxon>
        <taxon>Microbotryomycetes</taxon>
        <taxon>Microbotryales</taxon>
        <taxon>Microbotryaceae</taxon>
        <taxon>Microbotryum</taxon>
    </lineage>
</organism>
<dbReference type="InterPro" id="IPR040976">
    <property type="entry name" value="Pkinase_fungal"/>
</dbReference>
<dbReference type="Proteomes" id="UP000017200">
    <property type="component" value="Unassembled WGS sequence"/>
</dbReference>
<evidence type="ECO:0000313" key="4">
    <source>
        <dbReference type="Proteomes" id="UP000017200"/>
    </source>
</evidence>
<dbReference type="EMBL" id="AEIJ01000325">
    <property type="status" value="NOT_ANNOTATED_CDS"/>
    <property type="molecule type" value="Genomic_DNA"/>
</dbReference>
<dbReference type="Pfam" id="PF17667">
    <property type="entry name" value="Pkinase_fungal"/>
    <property type="match status" value="1"/>
</dbReference>
<dbReference type="OrthoDB" id="2747778at2759"/>
<evidence type="ECO:0000313" key="3">
    <source>
        <dbReference type="EnsemblFungi" id="MVLG_03382T0"/>
    </source>
</evidence>
<dbReference type="EMBL" id="GL541673">
    <property type="protein sequence ID" value="KDE06345.1"/>
    <property type="molecule type" value="Genomic_DNA"/>
</dbReference>
<dbReference type="InterPro" id="IPR011009">
    <property type="entry name" value="Kinase-like_dom_sf"/>
</dbReference>
<keyword evidence="4" id="KW-1185">Reference proteome</keyword>
<dbReference type="HOGENOM" id="CLU_122058_0_0_1"/>
<dbReference type="EnsemblFungi" id="MVLG_03382T0">
    <property type="protein sequence ID" value="MVLG_03382T0"/>
    <property type="gene ID" value="MVLG_03382"/>
</dbReference>